<accession>A0AAV6ZYH8</accession>
<name>A0AAV6ZYH8_ENGPU</name>
<comment type="caution">
    <text evidence="1">The sequence shown here is derived from an EMBL/GenBank/DDBJ whole genome shotgun (WGS) entry which is preliminary data.</text>
</comment>
<evidence type="ECO:0000313" key="1">
    <source>
        <dbReference type="EMBL" id="KAG8554164.1"/>
    </source>
</evidence>
<evidence type="ECO:0000313" key="2">
    <source>
        <dbReference type="Proteomes" id="UP000824782"/>
    </source>
</evidence>
<sequence length="83" mass="9585">MIFISSFYVHSITNTATTLNHSACTHKIFRSSHGTIYITLSSTSTFWQYIMSYTVHYIIFLKFTWNVTFSLPDVQNKSVNGVH</sequence>
<reference evidence="1" key="1">
    <citation type="thesis" date="2020" institute="ProQuest LLC" country="789 East Eisenhower Parkway, Ann Arbor, MI, USA">
        <title>Comparative Genomics and Chromosome Evolution.</title>
        <authorList>
            <person name="Mudd A.B."/>
        </authorList>
    </citation>
    <scope>NUCLEOTIDE SEQUENCE</scope>
    <source>
        <strain evidence="1">237g6f4</strain>
        <tissue evidence="1">Blood</tissue>
    </source>
</reference>
<organism evidence="1 2">
    <name type="scientific">Engystomops pustulosus</name>
    <name type="common">Tungara frog</name>
    <name type="synonym">Physalaemus pustulosus</name>
    <dbReference type="NCBI Taxonomy" id="76066"/>
    <lineage>
        <taxon>Eukaryota</taxon>
        <taxon>Metazoa</taxon>
        <taxon>Chordata</taxon>
        <taxon>Craniata</taxon>
        <taxon>Vertebrata</taxon>
        <taxon>Euteleostomi</taxon>
        <taxon>Amphibia</taxon>
        <taxon>Batrachia</taxon>
        <taxon>Anura</taxon>
        <taxon>Neobatrachia</taxon>
        <taxon>Hyloidea</taxon>
        <taxon>Leptodactylidae</taxon>
        <taxon>Leiuperinae</taxon>
        <taxon>Engystomops</taxon>
    </lineage>
</organism>
<dbReference type="Proteomes" id="UP000824782">
    <property type="component" value="Unassembled WGS sequence"/>
</dbReference>
<dbReference type="AlphaFoldDB" id="A0AAV6ZYH8"/>
<dbReference type="EMBL" id="WNYA01000010">
    <property type="protein sequence ID" value="KAG8554164.1"/>
    <property type="molecule type" value="Genomic_DNA"/>
</dbReference>
<proteinExistence type="predicted"/>
<keyword evidence="2" id="KW-1185">Reference proteome</keyword>
<protein>
    <submittedName>
        <fullName evidence="1">Uncharacterized protein</fullName>
    </submittedName>
</protein>
<gene>
    <name evidence="1" type="ORF">GDO81_003693</name>
</gene>